<protein>
    <submittedName>
        <fullName evidence="3">Uncharacterized protein</fullName>
    </submittedName>
</protein>
<dbReference type="Proteomes" id="UP001642484">
    <property type="component" value="Unassembled WGS sequence"/>
</dbReference>
<evidence type="ECO:0000313" key="4">
    <source>
        <dbReference type="Proteomes" id="UP001642484"/>
    </source>
</evidence>
<accession>A0ABP0JPU6</accession>
<comment type="caution">
    <text evidence="3">The sequence shown here is derived from an EMBL/GenBank/DDBJ whole genome shotgun (WGS) entry which is preliminary data.</text>
</comment>
<evidence type="ECO:0000256" key="2">
    <source>
        <dbReference type="SAM" id="SignalP"/>
    </source>
</evidence>
<dbReference type="InterPro" id="IPR009858">
    <property type="entry name" value="DUF1415"/>
</dbReference>
<feature type="chain" id="PRO_5046177441" evidence="2">
    <location>
        <begin position="28"/>
        <end position="312"/>
    </location>
</feature>
<gene>
    <name evidence="3" type="ORF">CCMP2556_LOCUS12392</name>
</gene>
<reference evidence="3 4" key="1">
    <citation type="submission" date="2024-02" db="EMBL/GenBank/DDBJ databases">
        <authorList>
            <person name="Chen Y."/>
            <person name="Shah S."/>
            <person name="Dougan E. K."/>
            <person name="Thang M."/>
            <person name="Chan C."/>
        </authorList>
    </citation>
    <scope>NUCLEOTIDE SEQUENCE [LARGE SCALE GENOMIC DNA]</scope>
</reference>
<proteinExistence type="predicted"/>
<dbReference type="EMBL" id="CAXAMN010006003">
    <property type="protein sequence ID" value="CAK9016158.1"/>
    <property type="molecule type" value="Genomic_DNA"/>
</dbReference>
<evidence type="ECO:0000313" key="3">
    <source>
        <dbReference type="EMBL" id="CAK9016158.1"/>
    </source>
</evidence>
<feature type="region of interest" description="Disordered" evidence="1">
    <location>
        <begin position="35"/>
        <end position="84"/>
    </location>
</feature>
<feature type="signal peptide" evidence="2">
    <location>
        <begin position="1"/>
        <end position="27"/>
    </location>
</feature>
<evidence type="ECO:0000256" key="1">
    <source>
        <dbReference type="SAM" id="MobiDB-lite"/>
    </source>
</evidence>
<dbReference type="Pfam" id="PF07209">
    <property type="entry name" value="DUF1415"/>
    <property type="match status" value="1"/>
</dbReference>
<organism evidence="3 4">
    <name type="scientific">Durusdinium trenchii</name>
    <dbReference type="NCBI Taxonomy" id="1381693"/>
    <lineage>
        <taxon>Eukaryota</taxon>
        <taxon>Sar</taxon>
        <taxon>Alveolata</taxon>
        <taxon>Dinophyceae</taxon>
        <taxon>Suessiales</taxon>
        <taxon>Symbiodiniaceae</taxon>
        <taxon>Durusdinium</taxon>
    </lineage>
</organism>
<sequence length="312" mass="34172">MATSQRHSRPCLLVLVILGCPGCPDLTFNVGWPSSRGGTCRSAEPRRPGSGRPRRRPRPPMGPVAPAREPTSWSEVLQQMAPEESERGRSLPVAIAVRSWLQRFIIAEGLCPWAEAALTSGALAVVCLLESDEKAVAQRLLQHGQLLQRAKPPGSLGATTLALAPRCHGLQRLKRFHKVCDYLDLNLDETKVQLAPFHPLWRFEGRQLPGEGDVPEGRGEDAANYVNRSPVPAFHFLRVKEVTAAAADHPAATQGGPEAASASVALRNALLLRKRGVQHCKEALKAFVCGVEMLSTRSFFSILFAQYQKRFK</sequence>
<keyword evidence="4" id="KW-1185">Reference proteome</keyword>
<name>A0ABP0JPU6_9DINO</name>
<dbReference type="PROSITE" id="PS51257">
    <property type="entry name" value="PROKAR_LIPOPROTEIN"/>
    <property type="match status" value="1"/>
</dbReference>
<keyword evidence="2" id="KW-0732">Signal</keyword>